<dbReference type="Proteomes" id="UP000193067">
    <property type="component" value="Unassembled WGS sequence"/>
</dbReference>
<proteinExistence type="predicted"/>
<dbReference type="EMBL" id="KZ084092">
    <property type="protein sequence ID" value="OSD05662.1"/>
    <property type="molecule type" value="Genomic_DNA"/>
</dbReference>
<sequence length="162" mass="18410">MKPDHMRGELMCGIRPRAHNGANGPASIRRLSDILSLSRRLNLRMCTWHAIAPRQRCHRTSLLYISAAAVLLTNPTGYQAHDGASDRLLYIRYRDTHRRCPMTATVQSCARHGKSLCQISTRSPGRCEALRRTLCHCLKSARFTPKRICRRQSSATLAMRKQ</sequence>
<keyword evidence="2" id="KW-1185">Reference proteome</keyword>
<reference evidence="1 2" key="1">
    <citation type="journal article" date="2015" name="Biotechnol. Biofuels">
        <title>Enhanced degradation of softwood versus hardwood by the white-rot fungus Pycnoporus coccineus.</title>
        <authorList>
            <person name="Couturier M."/>
            <person name="Navarro D."/>
            <person name="Chevret D."/>
            <person name="Henrissat B."/>
            <person name="Piumi F."/>
            <person name="Ruiz-Duenas F.J."/>
            <person name="Martinez A.T."/>
            <person name="Grigoriev I.V."/>
            <person name="Riley R."/>
            <person name="Lipzen A."/>
            <person name="Berrin J.G."/>
            <person name="Master E.R."/>
            <person name="Rosso M.N."/>
        </authorList>
    </citation>
    <scope>NUCLEOTIDE SEQUENCE [LARGE SCALE GENOMIC DNA]</scope>
    <source>
        <strain evidence="1 2">BRFM310</strain>
    </source>
</reference>
<protein>
    <submittedName>
        <fullName evidence="1">Uncharacterized protein</fullName>
    </submittedName>
</protein>
<organism evidence="1 2">
    <name type="scientific">Trametes coccinea (strain BRFM310)</name>
    <name type="common">Pycnoporus coccineus</name>
    <dbReference type="NCBI Taxonomy" id="1353009"/>
    <lineage>
        <taxon>Eukaryota</taxon>
        <taxon>Fungi</taxon>
        <taxon>Dikarya</taxon>
        <taxon>Basidiomycota</taxon>
        <taxon>Agaricomycotina</taxon>
        <taxon>Agaricomycetes</taxon>
        <taxon>Polyporales</taxon>
        <taxon>Polyporaceae</taxon>
        <taxon>Trametes</taxon>
    </lineage>
</organism>
<evidence type="ECO:0000313" key="1">
    <source>
        <dbReference type="EMBL" id="OSD05662.1"/>
    </source>
</evidence>
<accession>A0A1Y2J0C6</accession>
<evidence type="ECO:0000313" key="2">
    <source>
        <dbReference type="Proteomes" id="UP000193067"/>
    </source>
</evidence>
<name>A0A1Y2J0C6_TRAC3</name>
<gene>
    <name evidence="1" type="ORF">PYCCODRAFT_1163082</name>
</gene>
<dbReference type="AlphaFoldDB" id="A0A1Y2J0C6"/>